<gene>
    <name evidence="1" type="ORF">L6452_41485</name>
</gene>
<evidence type="ECO:0000313" key="1">
    <source>
        <dbReference type="EMBL" id="KAI3669963.1"/>
    </source>
</evidence>
<dbReference type="EMBL" id="CM042062">
    <property type="protein sequence ID" value="KAI3669963.1"/>
    <property type="molecule type" value="Genomic_DNA"/>
</dbReference>
<reference evidence="2" key="1">
    <citation type="journal article" date="2022" name="Mol. Ecol. Resour.">
        <title>The genomes of chicory, endive, great burdock and yacon provide insights into Asteraceae palaeo-polyploidization history and plant inulin production.</title>
        <authorList>
            <person name="Fan W."/>
            <person name="Wang S."/>
            <person name="Wang H."/>
            <person name="Wang A."/>
            <person name="Jiang F."/>
            <person name="Liu H."/>
            <person name="Zhao H."/>
            <person name="Xu D."/>
            <person name="Zhang Y."/>
        </authorList>
    </citation>
    <scope>NUCLEOTIDE SEQUENCE [LARGE SCALE GENOMIC DNA]</scope>
    <source>
        <strain evidence="2">cv. Niubang</strain>
    </source>
</reference>
<accession>A0ACB8XQT2</accession>
<organism evidence="1 2">
    <name type="scientific">Arctium lappa</name>
    <name type="common">Greater burdock</name>
    <name type="synonym">Lappa major</name>
    <dbReference type="NCBI Taxonomy" id="4217"/>
    <lineage>
        <taxon>Eukaryota</taxon>
        <taxon>Viridiplantae</taxon>
        <taxon>Streptophyta</taxon>
        <taxon>Embryophyta</taxon>
        <taxon>Tracheophyta</taxon>
        <taxon>Spermatophyta</taxon>
        <taxon>Magnoliopsida</taxon>
        <taxon>eudicotyledons</taxon>
        <taxon>Gunneridae</taxon>
        <taxon>Pentapetalae</taxon>
        <taxon>asterids</taxon>
        <taxon>campanulids</taxon>
        <taxon>Asterales</taxon>
        <taxon>Asteraceae</taxon>
        <taxon>Carduoideae</taxon>
        <taxon>Cardueae</taxon>
        <taxon>Arctiinae</taxon>
        <taxon>Arctium</taxon>
    </lineage>
</organism>
<reference evidence="1 2" key="2">
    <citation type="journal article" date="2022" name="Mol. Ecol. Resour.">
        <title>The genomes of chicory, endive, great burdock and yacon provide insights into Asteraceae paleo-polyploidization history and plant inulin production.</title>
        <authorList>
            <person name="Fan W."/>
            <person name="Wang S."/>
            <person name="Wang H."/>
            <person name="Wang A."/>
            <person name="Jiang F."/>
            <person name="Liu H."/>
            <person name="Zhao H."/>
            <person name="Xu D."/>
            <person name="Zhang Y."/>
        </authorList>
    </citation>
    <scope>NUCLEOTIDE SEQUENCE [LARGE SCALE GENOMIC DNA]</scope>
    <source>
        <strain evidence="2">cv. Niubang</strain>
    </source>
</reference>
<evidence type="ECO:0000313" key="2">
    <source>
        <dbReference type="Proteomes" id="UP001055879"/>
    </source>
</evidence>
<comment type="caution">
    <text evidence="1">The sequence shown here is derived from an EMBL/GenBank/DDBJ whole genome shotgun (WGS) entry which is preliminary data.</text>
</comment>
<sequence>MRRSAGRTGRASSFSFSARVVRRRQKCGTSLRTGRASHLEVLEVFVLRIQLVFKRARWVKPRFSLNLARYSREYTKRTESGWCYHGVELPLDGHFGPPSGGAMPWLYSP</sequence>
<proteinExistence type="predicted"/>
<name>A0ACB8XQT2_ARCLA</name>
<protein>
    <submittedName>
        <fullName evidence="1">Uncharacterized protein</fullName>
    </submittedName>
</protein>
<keyword evidence="2" id="KW-1185">Reference proteome</keyword>
<dbReference type="Proteomes" id="UP001055879">
    <property type="component" value="Linkage Group LG16"/>
</dbReference>